<proteinExistence type="predicted"/>
<evidence type="ECO:0000313" key="1">
    <source>
        <dbReference type="EMBL" id="JAE38753.1"/>
    </source>
</evidence>
<accession>A0A0A9I0P8</accession>
<organism evidence="1">
    <name type="scientific">Arundo donax</name>
    <name type="common">Giant reed</name>
    <name type="synonym">Donax arundinaceus</name>
    <dbReference type="NCBI Taxonomy" id="35708"/>
    <lineage>
        <taxon>Eukaryota</taxon>
        <taxon>Viridiplantae</taxon>
        <taxon>Streptophyta</taxon>
        <taxon>Embryophyta</taxon>
        <taxon>Tracheophyta</taxon>
        <taxon>Spermatophyta</taxon>
        <taxon>Magnoliopsida</taxon>
        <taxon>Liliopsida</taxon>
        <taxon>Poales</taxon>
        <taxon>Poaceae</taxon>
        <taxon>PACMAD clade</taxon>
        <taxon>Arundinoideae</taxon>
        <taxon>Arundineae</taxon>
        <taxon>Arundo</taxon>
    </lineage>
</organism>
<dbReference type="AlphaFoldDB" id="A0A0A9I0P8"/>
<name>A0A0A9I0P8_ARUDO</name>
<dbReference type="EMBL" id="GBRH01159143">
    <property type="protein sequence ID" value="JAE38753.1"/>
    <property type="molecule type" value="Transcribed_RNA"/>
</dbReference>
<reference evidence="1" key="1">
    <citation type="submission" date="2014-09" db="EMBL/GenBank/DDBJ databases">
        <authorList>
            <person name="Magalhaes I.L.F."/>
            <person name="Oliveira U."/>
            <person name="Santos F.R."/>
            <person name="Vidigal T.H.D.A."/>
            <person name="Brescovit A.D."/>
            <person name="Santos A.J."/>
        </authorList>
    </citation>
    <scope>NUCLEOTIDE SEQUENCE</scope>
    <source>
        <tissue evidence="1">Shoot tissue taken approximately 20 cm above the soil surface</tissue>
    </source>
</reference>
<reference evidence="1" key="2">
    <citation type="journal article" date="2015" name="Data Brief">
        <title>Shoot transcriptome of the giant reed, Arundo donax.</title>
        <authorList>
            <person name="Barrero R.A."/>
            <person name="Guerrero F.D."/>
            <person name="Moolhuijzen P."/>
            <person name="Goolsby J.A."/>
            <person name="Tidwell J."/>
            <person name="Bellgard S.E."/>
            <person name="Bellgard M.I."/>
        </authorList>
    </citation>
    <scope>NUCLEOTIDE SEQUENCE</scope>
    <source>
        <tissue evidence="1">Shoot tissue taken approximately 20 cm above the soil surface</tissue>
    </source>
</reference>
<sequence>MLQERFLFAVGRGRQEAEAGAYIAGRPAEASAMRGRKVARGSLSRVDRFLHLNE</sequence>
<protein>
    <submittedName>
        <fullName evidence="1">Uncharacterized protein</fullName>
    </submittedName>
</protein>